<evidence type="ECO:0000256" key="28">
    <source>
        <dbReference type="ARBA" id="ARBA00049992"/>
    </source>
</evidence>
<evidence type="ECO:0000259" key="39">
    <source>
        <dbReference type="PROSITE" id="PS50105"/>
    </source>
</evidence>
<accession>A0A452U9E6</accession>
<evidence type="ECO:0000256" key="31">
    <source>
        <dbReference type="ARBA" id="ARBA00051872"/>
    </source>
</evidence>
<evidence type="ECO:0000256" key="1">
    <source>
        <dbReference type="ARBA" id="ARBA00004141"/>
    </source>
</evidence>
<evidence type="ECO:0000256" key="3">
    <source>
        <dbReference type="ARBA" id="ARBA00005441"/>
    </source>
</evidence>
<comment type="catalytic activity">
    <reaction evidence="30">
        <text>an N-acylsphinganine + a 1,2-diacyl-sn-glycero-3-phosphoethanolamine = an N-acylsphinganine-1-phosphoethanolamine + a 1,2-diacyl-sn-glycerol</text>
        <dbReference type="Rhea" id="RHEA:42136"/>
        <dbReference type="ChEBI" id="CHEBI:17815"/>
        <dbReference type="ChEBI" id="CHEBI:31488"/>
        <dbReference type="ChEBI" id="CHEBI:64612"/>
        <dbReference type="ChEBI" id="CHEBI:78655"/>
    </reaction>
    <physiologicalReaction direction="left-to-right" evidence="30">
        <dbReference type="Rhea" id="RHEA:42137"/>
    </physiologicalReaction>
</comment>
<evidence type="ECO:0000256" key="22">
    <source>
        <dbReference type="ARBA" id="ARBA00024631"/>
    </source>
</evidence>
<name>A0A452U9E6_URSMA</name>
<organism evidence="40">
    <name type="scientific">Ursus maritimus</name>
    <name type="common">Polar bear</name>
    <name type="synonym">Thalarctos maritimus</name>
    <dbReference type="NCBI Taxonomy" id="29073"/>
    <lineage>
        <taxon>Eukaryota</taxon>
        <taxon>Metazoa</taxon>
        <taxon>Chordata</taxon>
        <taxon>Craniata</taxon>
        <taxon>Vertebrata</taxon>
        <taxon>Euteleostomi</taxon>
        <taxon>Mammalia</taxon>
        <taxon>Eutheria</taxon>
        <taxon>Laurasiatheria</taxon>
        <taxon>Carnivora</taxon>
        <taxon>Caniformia</taxon>
        <taxon>Ursidae</taxon>
        <taxon>Ursus</taxon>
    </lineage>
</organism>
<evidence type="ECO:0000256" key="6">
    <source>
        <dbReference type="ARBA" id="ARBA00022452"/>
    </source>
</evidence>
<dbReference type="PANTHER" id="PTHR11743:SF12">
    <property type="entry name" value="VOLTAGE-DEPENDENT ANION-SELECTIVE CHANNEL PROTEIN 2"/>
    <property type="match status" value="1"/>
</dbReference>
<keyword evidence="5" id="KW-0813">Transport</keyword>
<keyword evidence="9" id="KW-0547">Nucleotide-binding</keyword>
<dbReference type="CDD" id="cd07306">
    <property type="entry name" value="Porin3_VDAC"/>
    <property type="match status" value="1"/>
</dbReference>
<evidence type="ECO:0000256" key="33">
    <source>
        <dbReference type="ARBA" id="ARBA00052803"/>
    </source>
</evidence>
<evidence type="ECO:0000256" key="20">
    <source>
        <dbReference type="ARBA" id="ARBA00024167"/>
    </source>
</evidence>
<evidence type="ECO:0000256" key="21">
    <source>
        <dbReference type="ARBA" id="ARBA00024479"/>
    </source>
</evidence>
<comment type="function">
    <text evidence="34">Synthesizes sphingolipids through transfer of a phosphatidyl head group from a glycerophospholipid on to the primary hydroxyl of a ceramide in the lumen of the endoplasmic reticulum. Catalyzes the synthesis of ceramide phosphoethanolamines (CPEs) (such as N-acylsphing-4-enine 1-phosphoethanolamine) by transferring phosphoethanolamine head group, which is smaller and more hydrophilic than the phosphocholine (PC) headgroup transferred in the canonical sphingomyelin synthesis (SMS) reaction by SMS1 or SMS2, from a phosphatidylethanolamine (1,2-diacyl-sn-glycero-3-phosphoethanolamine, PE) to a ceramide (such as N-acylsphing-4-enine). The larger PC prevents an efficient fit in the enzyme's catalytic pocket, leading to little or no SMS activity. In vitro, in the absence of ceramide, it has PLC activity with preference for phosphatidylinositol and phosphatidic acid, but also hydrolyzes phosphatidylethanolamine.</text>
</comment>
<comment type="similarity">
    <text evidence="4">Belongs to the eukaryotic mitochondrial porin family.</text>
</comment>
<evidence type="ECO:0000256" key="2">
    <source>
        <dbReference type="ARBA" id="ARBA00004294"/>
    </source>
</evidence>
<dbReference type="GO" id="GO:0016740">
    <property type="term" value="F:transferase activity"/>
    <property type="evidence" value="ECO:0007669"/>
    <property type="project" value="UniProtKB-KW"/>
</dbReference>
<dbReference type="PROSITE" id="PS00558">
    <property type="entry name" value="EUKARYOTIC_PORIN"/>
    <property type="match status" value="1"/>
</dbReference>
<evidence type="ECO:0000256" key="16">
    <source>
        <dbReference type="ARBA" id="ARBA00023098"/>
    </source>
</evidence>
<comment type="catalytic activity">
    <reaction evidence="33">
        <text>N-hexadecanoylsphinganine + a 1,2-diacyl-sn-glycero-3-phosphoethanolamine = N-hexadecanoyl-sphinganine-1-phosphoethanolamine + a 1,2-diacyl-sn-glycerol</text>
        <dbReference type="Rhea" id="RHEA:42128"/>
        <dbReference type="ChEBI" id="CHEBI:17815"/>
        <dbReference type="ChEBI" id="CHEBI:64612"/>
        <dbReference type="ChEBI" id="CHEBI:67042"/>
        <dbReference type="ChEBI" id="CHEBI:78654"/>
    </reaction>
    <physiologicalReaction direction="left-to-right" evidence="33">
        <dbReference type="Rhea" id="RHEA:42129"/>
    </physiologicalReaction>
</comment>
<evidence type="ECO:0000256" key="32">
    <source>
        <dbReference type="ARBA" id="ARBA00052723"/>
    </source>
</evidence>
<keyword evidence="6" id="KW-1134">Transmembrane beta strand</keyword>
<dbReference type="GO" id="GO:0000166">
    <property type="term" value="F:nucleotide binding"/>
    <property type="evidence" value="ECO:0007669"/>
    <property type="project" value="UniProtKB-KW"/>
</dbReference>
<feature type="domain" description="SAM" evidence="39">
    <location>
        <begin position="12"/>
        <end position="78"/>
    </location>
</feature>
<evidence type="ECO:0000256" key="34">
    <source>
        <dbReference type="ARBA" id="ARBA00057029"/>
    </source>
</evidence>
<dbReference type="Ensembl" id="ENSUMAT00000020459.1">
    <property type="protein sequence ID" value="ENSUMAP00000017317.1"/>
    <property type="gene ID" value="ENSUMAG00000012709.1"/>
</dbReference>
<evidence type="ECO:0000256" key="12">
    <source>
        <dbReference type="ARBA" id="ARBA00022989"/>
    </source>
</evidence>
<dbReference type="PRINTS" id="PR00185">
    <property type="entry name" value="EUKARYTPORIN"/>
</dbReference>
<feature type="transmembrane region" description="Helical" evidence="38">
    <location>
        <begin position="149"/>
        <end position="173"/>
    </location>
</feature>
<evidence type="ECO:0000256" key="29">
    <source>
        <dbReference type="ARBA" id="ARBA00050035"/>
    </source>
</evidence>
<reference evidence="40" key="1">
    <citation type="submission" date="2019-03" db="UniProtKB">
        <authorList>
            <consortium name="Ensembl"/>
        </authorList>
    </citation>
    <scope>IDENTIFICATION</scope>
</reference>
<comment type="catalytic activity">
    <reaction evidence="32">
        <text>N-hexadecanoyl-(4R)-hydroxysphinganine + a 1,2-diacyl-sn-glycero-3-phosphoethanolamine = N-hexadecanoyl-(4R)-hydroxysphinganine-1-phosphoethanolamine + a 1,2-diacyl-sn-glycerol</text>
        <dbReference type="Rhea" id="RHEA:42144"/>
        <dbReference type="ChEBI" id="CHEBI:17815"/>
        <dbReference type="ChEBI" id="CHEBI:64612"/>
        <dbReference type="ChEBI" id="CHEBI:65107"/>
        <dbReference type="ChEBI" id="CHEBI:78656"/>
    </reaction>
    <physiologicalReaction direction="left-to-right" evidence="32">
        <dbReference type="Rhea" id="RHEA:42145"/>
    </physiologicalReaction>
</comment>
<dbReference type="CDD" id="cd09515">
    <property type="entry name" value="SAM_SGMS1-like"/>
    <property type="match status" value="1"/>
</dbReference>
<evidence type="ECO:0000256" key="4">
    <source>
        <dbReference type="ARBA" id="ARBA00007780"/>
    </source>
</evidence>
<comment type="catalytic activity">
    <reaction evidence="23">
        <text>K(+)(in) = K(+)(out)</text>
        <dbReference type="Rhea" id="RHEA:29463"/>
        <dbReference type="ChEBI" id="CHEBI:29103"/>
    </reaction>
</comment>
<keyword evidence="8 38" id="KW-0812">Transmembrane</keyword>
<comment type="catalytic activity">
    <reaction evidence="22">
        <text>a 1,2-diacyl-sn-glycero-3-phosphocholine(in) = a 1,2-diacyl-sn-glycero-3-phosphocholine(out)</text>
        <dbReference type="Rhea" id="RHEA:38571"/>
        <dbReference type="ChEBI" id="CHEBI:57643"/>
    </reaction>
</comment>
<evidence type="ECO:0000256" key="10">
    <source>
        <dbReference type="ARBA" id="ARBA00022787"/>
    </source>
</evidence>
<comment type="function">
    <text evidence="25">Catalyzes the scrambling of phospholipids across the outer mitochondrial membrane; the mechanism is unrelated to channel activity and is capable of translocating both anionic and zwitterionic phospholipids.</text>
</comment>
<comment type="catalytic activity">
    <reaction evidence="21">
        <text>a 1,2-diacyl-sn-glycero-3-phospho-L-serine(in) = a 1,2-diacyl-sn-glycero-3-phospho-L-serine(out)</text>
        <dbReference type="Rhea" id="RHEA:38663"/>
        <dbReference type="ChEBI" id="CHEBI:57262"/>
    </reaction>
</comment>
<evidence type="ECO:0000256" key="18">
    <source>
        <dbReference type="ARBA" id="ARBA00023128"/>
    </source>
</evidence>
<comment type="catalytic activity">
    <reaction evidence="24">
        <text>a 1,2-diacyl-sn-glycero-3-phospho-(1D-myo-inositol)(in) = a 1,2-diacyl-sn-glycero-3-phospho-(1D-myo-inositol)(out)</text>
        <dbReference type="Rhea" id="RHEA:38691"/>
        <dbReference type="ChEBI" id="CHEBI:57880"/>
    </reaction>
</comment>
<dbReference type="InterPro" id="IPR013761">
    <property type="entry name" value="SAM/pointed_sf"/>
</dbReference>
<evidence type="ECO:0000256" key="35">
    <source>
        <dbReference type="ARBA" id="ARBA00068267"/>
    </source>
</evidence>
<dbReference type="Gene3D" id="2.40.160.10">
    <property type="entry name" value="Porin"/>
    <property type="match status" value="1"/>
</dbReference>
<comment type="subunit">
    <text evidence="28">Monomer, homodimer and higher order oligomers; formation of higher order structures is necessary for scramblase activity. Interacts with ARMC12 in a TBC1D21-dependent manner. Interacts with KLC3. Interacts with SPATA33. Interacts with PPP3CC in a SPATA33-dependent manner.</text>
</comment>
<evidence type="ECO:0000256" key="36">
    <source>
        <dbReference type="ARBA" id="ARBA00079545"/>
    </source>
</evidence>
<dbReference type="GeneTree" id="ENSGT00950000182869"/>
<evidence type="ECO:0000256" key="17">
    <source>
        <dbReference type="ARBA" id="ARBA00023114"/>
    </source>
</evidence>
<proteinExistence type="inferred from homology"/>
<evidence type="ECO:0000256" key="5">
    <source>
        <dbReference type="ARBA" id="ARBA00022448"/>
    </source>
</evidence>
<keyword evidence="10" id="KW-1000">Mitochondrion outer membrane</keyword>
<evidence type="ECO:0000256" key="27">
    <source>
        <dbReference type="ARBA" id="ARBA00049967"/>
    </source>
</evidence>
<gene>
    <name evidence="40" type="primary">VDAC2</name>
</gene>
<comment type="subcellular location">
    <subcellularLocation>
        <location evidence="1">Membrane</location>
        <topology evidence="1">Multi-pass membrane protein</topology>
    </subcellularLocation>
    <subcellularLocation>
        <location evidence="2">Mitochondrion outer membrane</location>
    </subcellularLocation>
</comment>
<dbReference type="InterPro" id="IPR001660">
    <property type="entry name" value="SAM"/>
</dbReference>
<dbReference type="SUPFAM" id="SSF47769">
    <property type="entry name" value="SAM/Pointed domain"/>
    <property type="match status" value="1"/>
</dbReference>
<dbReference type="PANTHER" id="PTHR11743">
    <property type="entry name" value="VOLTAGE-DEPENDENT ANION-SELECTIVE CHANNEL"/>
    <property type="match status" value="1"/>
</dbReference>
<evidence type="ECO:0000256" key="37">
    <source>
        <dbReference type="ARBA" id="ARBA00083488"/>
    </source>
</evidence>
<evidence type="ECO:0000256" key="30">
    <source>
        <dbReference type="ARBA" id="ARBA00050740"/>
    </source>
</evidence>
<keyword evidence="11" id="KW-0746">Sphingolipid metabolism</keyword>
<evidence type="ECO:0000256" key="9">
    <source>
        <dbReference type="ARBA" id="ARBA00022741"/>
    </source>
</evidence>
<evidence type="ECO:0000313" key="40">
    <source>
        <dbReference type="Ensembl" id="ENSUMAP00000017317"/>
    </source>
</evidence>
<evidence type="ECO:0000256" key="19">
    <source>
        <dbReference type="ARBA" id="ARBA00023136"/>
    </source>
</evidence>
<keyword evidence="16" id="KW-0443">Lipid metabolism</keyword>
<keyword evidence="12 38" id="KW-1133">Transmembrane helix</keyword>
<evidence type="ECO:0000256" key="25">
    <source>
        <dbReference type="ARBA" id="ARBA00044941"/>
    </source>
</evidence>
<keyword evidence="15" id="KW-0406">Ion transport</keyword>
<comment type="function">
    <text evidence="27">Non-selective voltage-gated ion channel that mediates the transport of anions and cations through the mitochondrion outer membrane and plasma membrane. The channel adopts an open conformation at zero mV and a closed conformation at both positive and negative potentials. There are two populations of channels; the main that functions in a lower open-state conductance with lower ion selectivity, that switch, in a voltage-dependent manner, from the open to a low-conducting 'closed' state and the other that has a normal ion selectivity in the typical high conductance, 'open' state. Binds various lipids, including the sphingolipid ceramide, the phospholipid phosphatidylcholine, and the sterols cholesterol and oxysterol. Binding of ceramide promotes the mitochondrial outer membrane permeabilization (MOMP) apoptotic pathway.</text>
</comment>
<evidence type="ECO:0000256" key="24">
    <source>
        <dbReference type="ARBA" id="ARBA00035895"/>
    </source>
</evidence>
<evidence type="ECO:0000256" key="13">
    <source>
        <dbReference type="ARBA" id="ARBA00022990"/>
    </source>
</evidence>
<keyword evidence="14" id="KW-0520">NAD</keyword>
<dbReference type="GO" id="GO:0015288">
    <property type="term" value="F:porin activity"/>
    <property type="evidence" value="ECO:0007669"/>
    <property type="project" value="UniProtKB-KW"/>
</dbReference>
<keyword evidence="18" id="KW-0496">Mitochondrion</keyword>
<comment type="catalytic activity">
    <reaction evidence="20">
        <text>chloride(in) = chloride(out)</text>
        <dbReference type="Rhea" id="RHEA:29823"/>
        <dbReference type="ChEBI" id="CHEBI:17996"/>
    </reaction>
</comment>
<dbReference type="Pfam" id="PF01459">
    <property type="entry name" value="Porin_3"/>
    <property type="match status" value="1"/>
</dbReference>
<evidence type="ECO:0000256" key="7">
    <source>
        <dbReference type="ARBA" id="ARBA00022679"/>
    </source>
</evidence>
<dbReference type="GO" id="GO:0008308">
    <property type="term" value="F:voltage-gated monoatomic anion channel activity"/>
    <property type="evidence" value="ECO:0007669"/>
    <property type="project" value="InterPro"/>
</dbReference>
<dbReference type="GO" id="GO:0046930">
    <property type="term" value="C:pore complex"/>
    <property type="evidence" value="ECO:0007669"/>
    <property type="project" value="UniProtKB-KW"/>
</dbReference>
<evidence type="ECO:0000256" key="11">
    <source>
        <dbReference type="ARBA" id="ARBA00022919"/>
    </source>
</evidence>
<evidence type="ECO:0000256" key="38">
    <source>
        <dbReference type="SAM" id="Phobius"/>
    </source>
</evidence>
<keyword evidence="13" id="KW-0007">Acetylation</keyword>
<keyword evidence="17" id="KW-0626">Porin</keyword>
<evidence type="ECO:0000256" key="26">
    <source>
        <dbReference type="ARBA" id="ARBA00049904"/>
    </source>
</evidence>
<dbReference type="AlphaFoldDB" id="A0A452U9E6"/>
<keyword evidence="19 38" id="KW-0472">Membrane</keyword>
<evidence type="ECO:0000256" key="8">
    <source>
        <dbReference type="ARBA" id="ARBA00022692"/>
    </source>
</evidence>
<dbReference type="FunFam" id="2.40.160.10:FF:000001">
    <property type="entry name" value="Voltage-dependent anion-selective channel protein 2"/>
    <property type="match status" value="1"/>
</dbReference>
<dbReference type="Pfam" id="PF00536">
    <property type="entry name" value="SAM_1"/>
    <property type="match status" value="1"/>
</dbReference>
<evidence type="ECO:0000256" key="23">
    <source>
        <dbReference type="ARBA" id="ARBA00034430"/>
    </source>
</evidence>
<dbReference type="PROSITE" id="PS50105">
    <property type="entry name" value="SAM_DOMAIN"/>
    <property type="match status" value="1"/>
</dbReference>
<evidence type="ECO:0000256" key="14">
    <source>
        <dbReference type="ARBA" id="ARBA00023027"/>
    </source>
</evidence>
<dbReference type="GO" id="GO:0005741">
    <property type="term" value="C:mitochondrial outer membrane"/>
    <property type="evidence" value="ECO:0007669"/>
    <property type="project" value="UniProtKB-SubCell"/>
</dbReference>
<dbReference type="FunFam" id="1.10.150.50:FF:000037">
    <property type="entry name" value="sphingomyelin synthase-related protein 1 isoform X1"/>
    <property type="match status" value="1"/>
</dbReference>
<comment type="similarity">
    <text evidence="3">Belongs to the sphingomyelin synthase family.</text>
</comment>
<sequence length="534" mass="59143">MAVPNHLCIRRWTTKHVAVWLKDEGFFEYVDILCNKHRLDGITLLTLTEYDLRSPPLEIKILGDIKRLMLSVRKLQKIHIDVLEEMGYNSDSPMGSMTPFISALQSTEWLCNGEPSHDCDGPITDLNSDQYQYMNGKNKHSIRRLDPEYWKTILSCIYVFIVFGFTSFIMVIVHERVPDMQTYPPLPDIFLDRSILLRRLCSLMGTVFLLRCFTMFVTSLSVPGQHLQCTGKITSSCGLAMATYGQSCARPMCIPPSYADLGKAARDIFNKGFGFGLVKLDVKTKSCSGVEFSTSGSSNTDTGKVTGTLETKYKWCEYGLTFTEKWNTDNTLGTEIAIEDQICQGLKLTFDTTFSPNTGKKSGKIKSSYKRECINLGCDVDFDFAGPAIHGSAVFGYEGWLAGYQMTFDSAKSKLTRNNFAVGYRTGDFQLHTNVNDGTEFGGSIYQKVCEDLDTSVNLAWTSGTNSTRFGIAAKYQLDPTASISAKVNNSSLIGVGYTQTLRPGVKLTLSALVDGKSINAGGHKLGLALELEA</sequence>
<protein>
    <recommendedName>
        <fullName evidence="29">Non-selective voltage-gated ion channel VDAC2</fullName>
    </recommendedName>
    <alternativeName>
        <fullName evidence="37">Ceramide phosphoethanolamine synthase</fullName>
    </alternativeName>
    <alternativeName>
        <fullName evidence="35">Sphingomyelin synthase-related protein 1</fullName>
    </alternativeName>
    <alternativeName>
        <fullName evidence="36">Sterile alpha motif domain-containing protein 8</fullName>
    </alternativeName>
</protein>
<dbReference type="Gene3D" id="1.10.150.50">
    <property type="entry name" value="Transcription Factor, Ets-1"/>
    <property type="match status" value="1"/>
</dbReference>
<dbReference type="GO" id="GO:0046513">
    <property type="term" value="P:ceramide biosynthetic process"/>
    <property type="evidence" value="ECO:0007669"/>
    <property type="project" value="UniProtKB-ARBA"/>
</dbReference>
<evidence type="ECO:0000256" key="15">
    <source>
        <dbReference type="ARBA" id="ARBA00023065"/>
    </source>
</evidence>
<dbReference type="InterPro" id="IPR023614">
    <property type="entry name" value="Porin_dom_sf"/>
</dbReference>
<comment type="catalytic activity">
    <reaction evidence="26">
        <text>an N-acylsphing-4-enine + a 1,2-diacyl-sn-glycero-3-phosphoethanolamine = an N-acylsphing-4-enine 1-phosphoethanolamine + a 1,2-diacyl-sn-glycerol</text>
        <dbReference type="Rhea" id="RHEA:36079"/>
        <dbReference type="ChEBI" id="CHEBI:17815"/>
        <dbReference type="ChEBI" id="CHEBI:52639"/>
        <dbReference type="ChEBI" id="CHEBI:64612"/>
        <dbReference type="ChEBI" id="CHEBI:73203"/>
    </reaction>
    <physiologicalReaction direction="left-to-right" evidence="26">
        <dbReference type="Rhea" id="RHEA:36080"/>
    </physiologicalReaction>
</comment>
<keyword evidence="7" id="KW-0808">Transferase</keyword>
<dbReference type="InterPro" id="IPR001925">
    <property type="entry name" value="Porin_Euk"/>
</dbReference>
<comment type="catalytic activity">
    <reaction evidence="31">
        <text>an N-acyl-(4R)-4-hydroxysphinganine + a 1,2-diacyl-sn-glycero-3-phosphoethanolamine = an N-acyl-(4R)-4-hydroxysphinganine-1-phosphoethanolamine + a 1,2-diacyl-sn-glycerol</text>
        <dbReference type="Rhea" id="RHEA:42148"/>
        <dbReference type="ChEBI" id="CHEBI:17815"/>
        <dbReference type="ChEBI" id="CHEBI:31998"/>
        <dbReference type="ChEBI" id="CHEBI:64612"/>
        <dbReference type="ChEBI" id="CHEBI:78657"/>
    </reaction>
    <physiologicalReaction direction="left-to-right" evidence="31">
        <dbReference type="Rhea" id="RHEA:42149"/>
    </physiologicalReaction>
</comment>
<dbReference type="InterPro" id="IPR027246">
    <property type="entry name" value="Porin_Euk/Tom40"/>
</dbReference>